<dbReference type="KEGG" id="fmr:Fuma_01944"/>
<evidence type="ECO:0000313" key="3">
    <source>
        <dbReference type="Proteomes" id="UP000187735"/>
    </source>
</evidence>
<protein>
    <submittedName>
        <fullName evidence="2">Uncharacterized protein</fullName>
    </submittedName>
</protein>
<keyword evidence="1" id="KW-0812">Transmembrane</keyword>
<accession>A0A1P8WE52</accession>
<dbReference type="AlphaFoldDB" id="A0A1P8WE52"/>
<keyword evidence="1" id="KW-1133">Transmembrane helix</keyword>
<dbReference type="OrthoDB" id="261685at2"/>
<proteinExistence type="predicted"/>
<evidence type="ECO:0000256" key="1">
    <source>
        <dbReference type="SAM" id="Phobius"/>
    </source>
</evidence>
<sequence>MHTFGRHLRRSVVLSAICLMTFVNSGCTLTGGFIGVIYEYMLFWETLPVMPITPYQMGRLEDQLWEDERYNRVPVLDPIEGENAPTFCVDPPSDDQVIRSLPDDVSGGIAFLQETQRNNVRIVVEKIVDRLDECKVYPLVGPARLHHCHFKCTVFYDKTIRSYWPIPFTHVDQTEEVVYIDKDHLIRCAGPAMN</sequence>
<dbReference type="EMBL" id="CP017641">
    <property type="protein sequence ID" value="APZ92334.1"/>
    <property type="molecule type" value="Genomic_DNA"/>
</dbReference>
<organism evidence="2 3">
    <name type="scientific">Fuerstiella marisgermanici</name>
    <dbReference type="NCBI Taxonomy" id="1891926"/>
    <lineage>
        <taxon>Bacteria</taxon>
        <taxon>Pseudomonadati</taxon>
        <taxon>Planctomycetota</taxon>
        <taxon>Planctomycetia</taxon>
        <taxon>Planctomycetales</taxon>
        <taxon>Planctomycetaceae</taxon>
        <taxon>Fuerstiella</taxon>
    </lineage>
</organism>
<keyword evidence="3" id="KW-1185">Reference proteome</keyword>
<name>A0A1P8WE52_9PLAN</name>
<dbReference type="Proteomes" id="UP000187735">
    <property type="component" value="Chromosome"/>
</dbReference>
<reference evidence="2 3" key="1">
    <citation type="journal article" date="2016" name="Front. Microbiol.">
        <title>Fuerstia marisgermanicae gen. nov., sp. nov., an Unusual Member of the Phylum Planctomycetes from the German Wadden Sea.</title>
        <authorList>
            <person name="Kohn T."/>
            <person name="Heuer A."/>
            <person name="Jogler M."/>
            <person name="Vollmers J."/>
            <person name="Boedeker C."/>
            <person name="Bunk B."/>
            <person name="Rast P."/>
            <person name="Borchert D."/>
            <person name="Glockner I."/>
            <person name="Freese H.M."/>
            <person name="Klenk H.P."/>
            <person name="Overmann J."/>
            <person name="Kaster A.K."/>
            <person name="Rohde M."/>
            <person name="Wiegand S."/>
            <person name="Jogler C."/>
        </authorList>
    </citation>
    <scope>NUCLEOTIDE SEQUENCE [LARGE SCALE GENOMIC DNA]</scope>
    <source>
        <strain evidence="2 3">NH11</strain>
    </source>
</reference>
<evidence type="ECO:0000313" key="2">
    <source>
        <dbReference type="EMBL" id="APZ92334.1"/>
    </source>
</evidence>
<keyword evidence="1" id="KW-0472">Membrane</keyword>
<gene>
    <name evidence="2" type="ORF">Fuma_01944</name>
</gene>
<feature type="transmembrane region" description="Helical" evidence="1">
    <location>
        <begin position="12"/>
        <end position="38"/>
    </location>
</feature>
<dbReference type="RefSeq" id="WP_077028202.1">
    <property type="nucleotide sequence ID" value="NZ_CP017641.1"/>
</dbReference>